<evidence type="ECO:0000313" key="2">
    <source>
        <dbReference type="Proteomes" id="UP001385848"/>
    </source>
</evidence>
<protein>
    <recommendedName>
        <fullName evidence="3">Bacteriocin immunity protein</fullName>
    </recommendedName>
</protein>
<dbReference type="Proteomes" id="UP001385848">
    <property type="component" value="Unassembled WGS sequence"/>
</dbReference>
<keyword evidence="2" id="KW-1185">Reference proteome</keyword>
<dbReference type="GeneID" id="31743057"/>
<evidence type="ECO:0000313" key="1">
    <source>
        <dbReference type="EMBL" id="MEL0565347.1"/>
    </source>
</evidence>
<proteinExistence type="predicted"/>
<reference evidence="1 2" key="1">
    <citation type="submission" date="2024-04" db="EMBL/GenBank/DDBJ databases">
        <title>Three lactobacilli isolated from voided urine samples from females with type 2 diabetes.</title>
        <authorList>
            <person name="Kula A."/>
            <person name="Stegman N."/>
            <person name="Putonti C."/>
        </authorList>
    </citation>
    <scope>NUCLEOTIDE SEQUENCE [LARGE SCALE GENOMIC DNA]</scope>
    <source>
        <strain evidence="1 2">1855</strain>
    </source>
</reference>
<accession>A0ABU9FK86</accession>
<sequence length="84" mass="10039">MVPIEDTIRKIEKITNKTDFESAEFALLQVFKNICQKNDLDFLKQVQIYVKIIKIYDFSKDTNLEDLRMTIERLIYLKSKSSFK</sequence>
<name>A0ABU9FK86_LACJE</name>
<evidence type="ECO:0008006" key="3">
    <source>
        <dbReference type="Google" id="ProtNLM"/>
    </source>
</evidence>
<dbReference type="EMBL" id="JBBVUL010000008">
    <property type="protein sequence ID" value="MEL0565347.1"/>
    <property type="molecule type" value="Genomic_DNA"/>
</dbReference>
<dbReference type="RefSeq" id="WP_048597931.1">
    <property type="nucleotide sequence ID" value="NZ_CATOUV010000001.1"/>
</dbReference>
<gene>
    <name evidence="1" type="ORF">AAC431_05335</name>
</gene>
<comment type="caution">
    <text evidence="1">The sequence shown here is derived from an EMBL/GenBank/DDBJ whole genome shotgun (WGS) entry which is preliminary data.</text>
</comment>
<organism evidence="1 2">
    <name type="scientific">Lactobacillus jensenii</name>
    <dbReference type="NCBI Taxonomy" id="109790"/>
    <lineage>
        <taxon>Bacteria</taxon>
        <taxon>Bacillati</taxon>
        <taxon>Bacillota</taxon>
        <taxon>Bacilli</taxon>
        <taxon>Lactobacillales</taxon>
        <taxon>Lactobacillaceae</taxon>
        <taxon>Lactobacillus</taxon>
    </lineage>
</organism>